<reference evidence="1" key="1">
    <citation type="journal article" date="2016" name="Nat. Genet.">
        <title>A high-quality carrot genome assembly provides new insights into carotenoid accumulation and asterid genome evolution.</title>
        <authorList>
            <person name="Iorizzo M."/>
            <person name="Ellison S."/>
            <person name="Senalik D."/>
            <person name="Zeng P."/>
            <person name="Satapoomin P."/>
            <person name="Huang J."/>
            <person name="Bowman M."/>
            <person name="Iovene M."/>
            <person name="Sanseverino W."/>
            <person name="Cavagnaro P."/>
            <person name="Yildiz M."/>
            <person name="Macko-Podgorni A."/>
            <person name="Moranska E."/>
            <person name="Grzebelus E."/>
            <person name="Grzebelus D."/>
            <person name="Ashrafi H."/>
            <person name="Zheng Z."/>
            <person name="Cheng S."/>
            <person name="Spooner D."/>
            <person name="Van Deynze A."/>
            <person name="Simon P."/>
        </authorList>
    </citation>
    <scope>NUCLEOTIDE SEQUENCE</scope>
    <source>
        <tissue evidence="1">Leaf</tissue>
    </source>
</reference>
<dbReference type="AlphaFoldDB" id="A0A166ICL6"/>
<proteinExistence type="predicted"/>
<dbReference type="Gramene" id="KZN10988">
    <property type="protein sequence ID" value="KZN10988"/>
    <property type="gene ID" value="DCAR_003644"/>
</dbReference>
<name>A0A166ICL6_DAUCS</name>
<keyword evidence="2" id="KW-1185">Reference proteome</keyword>
<accession>A0A166ICL6</accession>
<evidence type="ECO:0000313" key="2">
    <source>
        <dbReference type="Proteomes" id="UP000077755"/>
    </source>
</evidence>
<dbReference type="EMBL" id="CP093343">
    <property type="protein sequence ID" value="WOG84677.1"/>
    <property type="molecule type" value="Genomic_DNA"/>
</dbReference>
<organism evidence="1 2">
    <name type="scientific">Daucus carota subsp. sativus</name>
    <name type="common">Carrot</name>
    <dbReference type="NCBI Taxonomy" id="79200"/>
    <lineage>
        <taxon>Eukaryota</taxon>
        <taxon>Viridiplantae</taxon>
        <taxon>Streptophyta</taxon>
        <taxon>Embryophyta</taxon>
        <taxon>Tracheophyta</taxon>
        <taxon>Spermatophyta</taxon>
        <taxon>Magnoliopsida</taxon>
        <taxon>eudicotyledons</taxon>
        <taxon>Gunneridae</taxon>
        <taxon>Pentapetalae</taxon>
        <taxon>asterids</taxon>
        <taxon>campanulids</taxon>
        <taxon>Apiales</taxon>
        <taxon>Apiaceae</taxon>
        <taxon>Apioideae</taxon>
        <taxon>Scandiceae</taxon>
        <taxon>Daucinae</taxon>
        <taxon>Daucus</taxon>
        <taxon>Daucus sect. Daucus</taxon>
    </lineage>
</organism>
<sequence>MIIKTCQCLFSINSSLCSAVVDADVERISEYCGETAAQTCCGDGLELIDEPKVEELCYGSDVVETFDDAWINSIFDEENEWETMNSLLEKEDIGQASLD</sequence>
<protein>
    <submittedName>
        <fullName evidence="1">Uncharacterized protein</fullName>
    </submittedName>
</protein>
<dbReference type="Proteomes" id="UP000077755">
    <property type="component" value="Chromosome 1"/>
</dbReference>
<gene>
    <name evidence="1" type="ORF">DCAR_0103861</name>
</gene>
<evidence type="ECO:0000313" key="1">
    <source>
        <dbReference type="EMBL" id="WOG84677.1"/>
    </source>
</evidence>
<reference evidence="1" key="2">
    <citation type="submission" date="2022-03" db="EMBL/GenBank/DDBJ databases">
        <title>Draft title - Genomic analysis of global carrot germplasm unveils the trajectory of domestication and the origin of high carotenoid orange carrot.</title>
        <authorList>
            <person name="Iorizzo M."/>
            <person name="Ellison S."/>
            <person name="Senalik D."/>
            <person name="Macko-Podgorni A."/>
            <person name="Grzebelus D."/>
            <person name="Bostan H."/>
            <person name="Rolling W."/>
            <person name="Curaba J."/>
            <person name="Simon P."/>
        </authorList>
    </citation>
    <scope>NUCLEOTIDE SEQUENCE</scope>
    <source>
        <tissue evidence="1">Leaf</tissue>
    </source>
</reference>